<evidence type="ECO:0000313" key="3">
    <source>
        <dbReference type="Proteomes" id="UP000515663"/>
    </source>
</evidence>
<dbReference type="Gene3D" id="1.20.120.1760">
    <property type="match status" value="1"/>
</dbReference>
<reference evidence="3" key="1">
    <citation type="submission" date="2020-07" db="EMBL/GenBank/DDBJ databases">
        <title>novel species isolated from the respiratory tract of Marmot.</title>
        <authorList>
            <person name="Zhang G."/>
        </authorList>
    </citation>
    <scope>NUCLEOTIDE SEQUENCE [LARGE SCALE GENOMIC DNA]</scope>
    <source>
        <strain evidence="3">686</strain>
    </source>
</reference>
<keyword evidence="2" id="KW-0808">Transferase</keyword>
<feature type="transmembrane region" description="Helical" evidence="1">
    <location>
        <begin position="172"/>
        <end position="190"/>
    </location>
</feature>
<dbReference type="Pfam" id="PF01066">
    <property type="entry name" value="CDP-OH_P_transf"/>
    <property type="match status" value="1"/>
</dbReference>
<keyword evidence="3" id="KW-1185">Reference proteome</keyword>
<keyword evidence="1" id="KW-0472">Membrane</keyword>
<feature type="transmembrane region" description="Helical" evidence="1">
    <location>
        <begin position="196"/>
        <end position="221"/>
    </location>
</feature>
<feature type="transmembrane region" description="Helical" evidence="1">
    <location>
        <begin position="77"/>
        <end position="99"/>
    </location>
</feature>
<dbReference type="GO" id="GO:0016780">
    <property type="term" value="F:phosphotransferase activity, for other substituted phosphate groups"/>
    <property type="evidence" value="ECO:0007669"/>
    <property type="project" value="InterPro"/>
</dbReference>
<protein>
    <submittedName>
        <fullName evidence="2">CDP-alcohol phosphatidyltransferase family protein</fullName>
    </submittedName>
</protein>
<dbReference type="GO" id="GO:0008654">
    <property type="term" value="P:phospholipid biosynthetic process"/>
    <property type="evidence" value="ECO:0007669"/>
    <property type="project" value="InterPro"/>
</dbReference>
<dbReference type="EMBL" id="CP059491">
    <property type="protein sequence ID" value="QMT04073.1"/>
    <property type="molecule type" value="Genomic_DNA"/>
</dbReference>
<feature type="transmembrane region" description="Helical" evidence="1">
    <location>
        <begin position="119"/>
        <end position="145"/>
    </location>
</feature>
<name>A0A7D7RUB0_9ACTN</name>
<dbReference type="InterPro" id="IPR043130">
    <property type="entry name" value="CDP-OH_PTrfase_TM_dom"/>
</dbReference>
<sequence>MPPRPHREAVLDAWSSLHGGIDPRGSVWTRNWVLLSNACARPLARIGITPNVVTVLGVVVTAVALCLTLLGGGWPAIGAVVIVFAALLDGIDGAIAAQTGTASRWGRVYDTLADRCSDLMLAAIVVIVGAPMWTGVTIAVLTLLLESTRATAQVIGMNGPGAVTVWERPSRVILAVIAALTAAIFWWAGLGTDTTTGLAAVTGTIGVALASVGTVQLLVAVRAHTFGGVTSPTR</sequence>
<dbReference type="InterPro" id="IPR000462">
    <property type="entry name" value="CDP-OH_P_trans"/>
</dbReference>
<proteinExistence type="predicted"/>
<keyword evidence="1" id="KW-0812">Transmembrane</keyword>
<accession>A0A7D7RUB0</accession>
<dbReference type="AlphaFoldDB" id="A0A7D7RUB0"/>
<evidence type="ECO:0000256" key="1">
    <source>
        <dbReference type="SAM" id="Phobius"/>
    </source>
</evidence>
<feature type="transmembrane region" description="Helical" evidence="1">
    <location>
        <begin position="52"/>
        <end position="70"/>
    </location>
</feature>
<organism evidence="2 3">
    <name type="scientific">Gordonia jinghuaiqii</name>
    <dbReference type="NCBI Taxonomy" id="2758710"/>
    <lineage>
        <taxon>Bacteria</taxon>
        <taxon>Bacillati</taxon>
        <taxon>Actinomycetota</taxon>
        <taxon>Actinomycetes</taxon>
        <taxon>Mycobacteriales</taxon>
        <taxon>Gordoniaceae</taxon>
        <taxon>Gordonia</taxon>
    </lineage>
</organism>
<keyword evidence="1" id="KW-1133">Transmembrane helix</keyword>
<dbReference type="KEGG" id="gji:H1R19_21630"/>
<dbReference type="Proteomes" id="UP000515663">
    <property type="component" value="Chromosome"/>
</dbReference>
<gene>
    <name evidence="2" type="ORF">H1R19_21630</name>
</gene>
<dbReference type="GO" id="GO:0016020">
    <property type="term" value="C:membrane"/>
    <property type="evidence" value="ECO:0007669"/>
    <property type="project" value="InterPro"/>
</dbReference>
<evidence type="ECO:0000313" key="2">
    <source>
        <dbReference type="EMBL" id="QMT04073.1"/>
    </source>
</evidence>